<dbReference type="AlphaFoldDB" id="A0A917KPK6"/>
<evidence type="ECO:0000313" key="3">
    <source>
        <dbReference type="Proteomes" id="UP000661507"/>
    </source>
</evidence>
<keyword evidence="3" id="KW-1185">Reference proteome</keyword>
<proteinExistence type="predicted"/>
<dbReference type="EMBL" id="BMKW01000008">
    <property type="protein sequence ID" value="GGJ23451.1"/>
    <property type="molecule type" value="Genomic_DNA"/>
</dbReference>
<dbReference type="Proteomes" id="UP000661507">
    <property type="component" value="Unassembled WGS sequence"/>
</dbReference>
<gene>
    <name evidence="2" type="ORF">GCM10011320_33490</name>
</gene>
<comment type="caution">
    <text evidence="2">The sequence shown here is derived from an EMBL/GenBank/DDBJ whole genome shotgun (WGS) entry which is preliminary data.</text>
</comment>
<reference evidence="2" key="2">
    <citation type="submission" date="2020-09" db="EMBL/GenBank/DDBJ databases">
        <authorList>
            <person name="Sun Q."/>
            <person name="Zhou Y."/>
        </authorList>
    </citation>
    <scope>NUCLEOTIDE SEQUENCE</scope>
    <source>
        <strain evidence="2">CGMCC 1.3617</strain>
    </source>
</reference>
<organism evidence="2 3">
    <name type="scientific">Neoroseomonas lacus</name>
    <dbReference type="NCBI Taxonomy" id="287609"/>
    <lineage>
        <taxon>Bacteria</taxon>
        <taxon>Pseudomonadati</taxon>
        <taxon>Pseudomonadota</taxon>
        <taxon>Alphaproteobacteria</taxon>
        <taxon>Acetobacterales</taxon>
        <taxon>Acetobacteraceae</taxon>
        <taxon>Neoroseomonas</taxon>
    </lineage>
</organism>
<accession>A0A917KPK6</accession>
<evidence type="ECO:0000313" key="2">
    <source>
        <dbReference type="EMBL" id="GGJ23451.1"/>
    </source>
</evidence>
<feature type="signal peptide" evidence="1">
    <location>
        <begin position="1"/>
        <end position="23"/>
    </location>
</feature>
<sequence>MHPIPRRVAASLPLAGLASTAGAQTPAVQLFRIVSQRDEVIIGLTEAELDSLGTGPGVERIARRLVAEGQITAWRYIVGRAPDGSTRFGTTARVAIMRQDSYRIEPYSAALPVAPPPG</sequence>
<keyword evidence="1" id="KW-0732">Signal</keyword>
<protein>
    <submittedName>
        <fullName evidence="2">Uncharacterized protein</fullName>
    </submittedName>
</protein>
<name>A0A917KPK6_9PROT</name>
<dbReference type="RefSeq" id="WP_188968606.1">
    <property type="nucleotide sequence ID" value="NZ_BMKW01000008.1"/>
</dbReference>
<feature type="chain" id="PRO_5037113623" evidence="1">
    <location>
        <begin position="24"/>
        <end position="118"/>
    </location>
</feature>
<evidence type="ECO:0000256" key="1">
    <source>
        <dbReference type="SAM" id="SignalP"/>
    </source>
</evidence>
<reference evidence="2" key="1">
    <citation type="journal article" date="2014" name="Int. J. Syst. Evol. Microbiol.">
        <title>Complete genome sequence of Corynebacterium casei LMG S-19264T (=DSM 44701T), isolated from a smear-ripened cheese.</title>
        <authorList>
            <consortium name="US DOE Joint Genome Institute (JGI-PGF)"/>
            <person name="Walter F."/>
            <person name="Albersmeier A."/>
            <person name="Kalinowski J."/>
            <person name="Ruckert C."/>
        </authorList>
    </citation>
    <scope>NUCLEOTIDE SEQUENCE</scope>
    <source>
        <strain evidence="2">CGMCC 1.3617</strain>
    </source>
</reference>